<reference evidence="5 6" key="1">
    <citation type="submission" date="2018-08" db="EMBL/GenBank/DDBJ databases">
        <title>Genomic Encyclopedia of Archaeal and Bacterial Type Strains, Phase II (KMG-II): from individual species to whole genera.</title>
        <authorList>
            <person name="Goeker M."/>
        </authorList>
    </citation>
    <scope>NUCLEOTIDE SEQUENCE [LARGE SCALE GENOMIC DNA]</scope>
    <source>
        <strain evidence="5 6">DSM 5002</strain>
    </source>
</reference>
<gene>
    <name evidence="5" type="ORF">BXY53_0234</name>
</gene>
<dbReference type="RefSeq" id="WP_119060120.1">
    <property type="nucleotide sequence ID" value="NZ_QXDF01000001.1"/>
</dbReference>
<accession>A0A397Q0Z4</accession>
<dbReference type="AlphaFoldDB" id="A0A397Q0Z4"/>
<comment type="caution">
    <text evidence="5">The sequence shown here is derived from an EMBL/GenBank/DDBJ whole genome shotgun (WGS) entry which is preliminary data.</text>
</comment>
<name>A0A397Q0Z4_9HYPH</name>
<evidence type="ECO:0000313" key="6">
    <source>
        <dbReference type="Proteomes" id="UP000266273"/>
    </source>
</evidence>
<dbReference type="HAMAP" id="MF_00528">
    <property type="entry name" value="Maf"/>
    <property type="match status" value="1"/>
</dbReference>
<evidence type="ECO:0000313" key="5">
    <source>
        <dbReference type="EMBL" id="RIA55180.1"/>
    </source>
</evidence>
<keyword evidence="3 4" id="KW-0546">Nucleotide metabolism</keyword>
<dbReference type="PANTHER" id="PTHR43213">
    <property type="entry name" value="BIFUNCTIONAL DTTP/UTP PYROPHOSPHATASE/METHYLTRANSFERASE PROTEIN-RELATED"/>
    <property type="match status" value="1"/>
</dbReference>
<comment type="similarity">
    <text evidence="4">Belongs to the Maf family.</text>
</comment>
<dbReference type="EMBL" id="QXDF01000001">
    <property type="protein sequence ID" value="RIA55180.1"/>
    <property type="molecule type" value="Genomic_DNA"/>
</dbReference>
<feature type="active site" description="Proton acceptor" evidence="4">
    <location>
        <position position="92"/>
    </location>
</feature>
<evidence type="ECO:0000256" key="1">
    <source>
        <dbReference type="ARBA" id="ARBA00001968"/>
    </source>
</evidence>
<comment type="subcellular location">
    <subcellularLocation>
        <location evidence="4">Cytoplasm</location>
    </subcellularLocation>
</comment>
<keyword evidence="4" id="KW-0963">Cytoplasm</keyword>
<proteinExistence type="inferred from homology"/>
<dbReference type="InterPro" id="IPR029001">
    <property type="entry name" value="ITPase-like_fam"/>
</dbReference>
<dbReference type="GO" id="GO:0005737">
    <property type="term" value="C:cytoplasm"/>
    <property type="evidence" value="ECO:0007669"/>
    <property type="project" value="UniProtKB-SubCell"/>
</dbReference>
<keyword evidence="2 4" id="KW-0378">Hydrolase</keyword>
<dbReference type="SUPFAM" id="SSF52972">
    <property type="entry name" value="ITPase-like"/>
    <property type="match status" value="1"/>
</dbReference>
<sequence length="215" mass="23020">MTDAAPPVTAGLQAEKPALILASASPARVAVLRSAGVAFTQQPSNLDESSVREALRQEDEFTQAGDIAELLALTKATQISTAEPDALVLGADQVLAIEDRALEKPLDFDAAREQLLELRGKTHVLHSAVCLCRGGQHLWTHVDTATMKMRDFSAEFVGRYLSLAGAAVLTSVGAYQLEGPGAQLFERVDGDYFTVLGLPLLPLLAKLREMEILLA</sequence>
<dbReference type="EC" id="3.6.1.9" evidence="4"/>
<comment type="cofactor">
    <cofactor evidence="1 4">
        <name>a divalent metal cation</name>
        <dbReference type="ChEBI" id="CHEBI:60240"/>
    </cofactor>
</comment>
<dbReference type="OrthoDB" id="9813962at2"/>
<comment type="function">
    <text evidence="4">Nucleoside triphosphate pyrophosphatase. May have a dual role in cell division arrest and in preventing the incorporation of modified nucleotides into cellular nucleic acids.</text>
</comment>
<protein>
    <recommendedName>
        <fullName evidence="4">Nucleoside triphosphate pyrophosphatase</fullName>
        <ecNumber evidence="4">3.6.1.9</ecNumber>
    </recommendedName>
    <alternativeName>
        <fullName evidence="4">Nucleotide pyrophosphatase</fullName>
        <shortName evidence="4">Nucleotide PPase</shortName>
    </alternativeName>
</protein>
<dbReference type="Gene3D" id="3.90.950.10">
    <property type="match status" value="1"/>
</dbReference>
<evidence type="ECO:0000256" key="2">
    <source>
        <dbReference type="ARBA" id="ARBA00022801"/>
    </source>
</evidence>
<dbReference type="GO" id="GO:0047429">
    <property type="term" value="F:nucleoside triphosphate diphosphatase activity"/>
    <property type="evidence" value="ECO:0007669"/>
    <property type="project" value="UniProtKB-EC"/>
</dbReference>
<keyword evidence="6" id="KW-1185">Reference proteome</keyword>
<dbReference type="PANTHER" id="PTHR43213:SF5">
    <property type="entry name" value="BIFUNCTIONAL DTTP_UTP PYROPHOSPHATASE_METHYLTRANSFERASE PROTEIN-RELATED"/>
    <property type="match status" value="1"/>
</dbReference>
<organism evidence="5 6">
    <name type="scientific">Dichotomicrobium thermohalophilum</name>
    <dbReference type="NCBI Taxonomy" id="933063"/>
    <lineage>
        <taxon>Bacteria</taxon>
        <taxon>Pseudomonadati</taxon>
        <taxon>Pseudomonadota</taxon>
        <taxon>Alphaproteobacteria</taxon>
        <taxon>Hyphomicrobiales</taxon>
        <taxon>Hyphomicrobiaceae</taxon>
        <taxon>Dichotomicrobium</taxon>
    </lineage>
</organism>
<comment type="caution">
    <text evidence="4">Lacks conserved residue(s) required for the propagation of feature annotation.</text>
</comment>
<dbReference type="Proteomes" id="UP000266273">
    <property type="component" value="Unassembled WGS sequence"/>
</dbReference>
<comment type="catalytic activity">
    <reaction evidence="4">
        <text>a ribonucleoside 5'-triphosphate + H2O = a ribonucleoside 5'-phosphate + diphosphate + H(+)</text>
        <dbReference type="Rhea" id="RHEA:23996"/>
        <dbReference type="ChEBI" id="CHEBI:15377"/>
        <dbReference type="ChEBI" id="CHEBI:15378"/>
        <dbReference type="ChEBI" id="CHEBI:33019"/>
        <dbReference type="ChEBI" id="CHEBI:58043"/>
        <dbReference type="ChEBI" id="CHEBI:61557"/>
        <dbReference type="EC" id="3.6.1.9"/>
    </reaction>
</comment>
<evidence type="ECO:0000256" key="4">
    <source>
        <dbReference type="HAMAP-Rule" id="MF_00528"/>
    </source>
</evidence>
<dbReference type="PIRSF" id="PIRSF006305">
    <property type="entry name" value="Maf"/>
    <property type="match status" value="1"/>
</dbReference>
<dbReference type="InterPro" id="IPR003697">
    <property type="entry name" value="Maf-like"/>
</dbReference>
<dbReference type="Pfam" id="PF02545">
    <property type="entry name" value="Maf"/>
    <property type="match status" value="1"/>
</dbReference>
<comment type="catalytic activity">
    <reaction evidence="4">
        <text>a 2'-deoxyribonucleoside 5'-triphosphate + H2O = a 2'-deoxyribonucleoside 5'-phosphate + diphosphate + H(+)</text>
        <dbReference type="Rhea" id="RHEA:44644"/>
        <dbReference type="ChEBI" id="CHEBI:15377"/>
        <dbReference type="ChEBI" id="CHEBI:15378"/>
        <dbReference type="ChEBI" id="CHEBI:33019"/>
        <dbReference type="ChEBI" id="CHEBI:61560"/>
        <dbReference type="ChEBI" id="CHEBI:65317"/>
        <dbReference type="EC" id="3.6.1.9"/>
    </reaction>
</comment>
<dbReference type="CDD" id="cd00555">
    <property type="entry name" value="Maf"/>
    <property type="match status" value="1"/>
</dbReference>
<evidence type="ECO:0000256" key="3">
    <source>
        <dbReference type="ARBA" id="ARBA00023080"/>
    </source>
</evidence>
<dbReference type="GO" id="GO:0009117">
    <property type="term" value="P:nucleotide metabolic process"/>
    <property type="evidence" value="ECO:0007669"/>
    <property type="project" value="UniProtKB-KW"/>
</dbReference>